<organism evidence="1 2">
    <name type="scientific">Sphingomonas jatrophae</name>
    <dbReference type="NCBI Taxonomy" id="1166337"/>
    <lineage>
        <taxon>Bacteria</taxon>
        <taxon>Pseudomonadati</taxon>
        <taxon>Pseudomonadota</taxon>
        <taxon>Alphaproteobacteria</taxon>
        <taxon>Sphingomonadales</taxon>
        <taxon>Sphingomonadaceae</taxon>
        <taxon>Sphingomonas</taxon>
    </lineage>
</organism>
<dbReference type="STRING" id="1166337.SAMN05192580_3405"/>
<evidence type="ECO:0000313" key="2">
    <source>
        <dbReference type="Proteomes" id="UP000198824"/>
    </source>
</evidence>
<protein>
    <submittedName>
        <fullName evidence="1">Alkylhydroperoxidase family enzyme, contains CxxC motif</fullName>
    </submittedName>
</protein>
<dbReference type="Proteomes" id="UP000198824">
    <property type="component" value="Unassembled WGS sequence"/>
</dbReference>
<keyword evidence="1" id="KW-0575">Peroxidase</keyword>
<name>A0A1I6M3Q0_9SPHN</name>
<proteinExistence type="predicted"/>
<dbReference type="AlphaFoldDB" id="A0A1I6M3Q0"/>
<evidence type="ECO:0000313" key="1">
    <source>
        <dbReference type="EMBL" id="SFS10357.1"/>
    </source>
</evidence>
<dbReference type="SUPFAM" id="SSF69118">
    <property type="entry name" value="AhpD-like"/>
    <property type="match status" value="1"/>
</dbReference>
<dbReference type="Gene3D" id="1.20.1290.10">
    <property type="entry name" value="AhpD-like"/>
    <property type="match status" value="1"/>
</dbReference>
<dbReference type="GO" id="GO:0004601">
    <property type="term" value="F:peroxidase activity"/>
    <property type="evidence" value="ECO:0007669"/>
    <property type="project" value="UniProtKB-KW"/>
</dbReference>
<dbReference type="EMBL" id="FOZG01000003">
    <property type="protein sequence ID" value="SFS10357.1"/>
    <property type="molecule type" value="Genomic_DNA"/>
</dbReference>
<reference evidence="1 2" key="1">
    <citation type="submission" date="2016-10" db="EMBL/GenBank/DDBJ databases">
        <authorList>
            <person name="de Groot N.N."/>
        </authorList>
    </citation>
    <scope>NUCLEOTIDE SEQUENCE [LARGE SCALE GENOMIC DNA]</scope>
    <source>
        <strain evidence="1 2">S5-249</strain>
    </source>
</reference>
<keyword evidence="1" id="KW-0560">Oxidoreductase</keyword>
<accession>A0A1I6M3Q0</accession>
<dbReference type="InterPro" id="IPR029032">
    <property type="entry name" value="AhpD-like"/>
</dbReference>
<keyword evidence="2" id="KW-1185">Reference proteome</keyword>
<sequence length="167" mass="18231">MAQIDLPEGPGEERERMWQLRPEMGAAADAFSAAVQDTSTLTTREQEAARTRIAHINRCIPCSDARIDDLAGSGLDEAFYEGVDAPDERYSRRERLAIGFAERFAAGVDSFDPVFWADLRSAFDDGEIVDLAAGCAKWLGLGRINAVLDLQRSCAIRLRPSAAARAA</sequence>
<dbReference type="RefSeq" id="WP_093316299.1">
    <property type="nucleotide sequence ID" value="NZ_FOZG01000003.1"/>
</dbReference>
<gene>
    <name evidence="1" type="ORF">SAMN05192580_3405</name>
</gene>
<dbReference type="OrthoDB" id="9801997at2"/>